<evidence type="ECO:0000256" key="6">
    <source>
        <dbReference type="SAM" id="Coils"/>
    </source>
</evidence>
<sequence>MRKFFSNKKLIIIMIVVILTFGMISASVALGDRKAKPNFVHQMVNDSIGIIGNVVAIPLNGIHNLGADVHDLANTYQENKRLKSQLADLAQIKAQVATLKKENKSLKQQVRLNKTLIDYHQMSAVVISRSPNNWQNYIIVNKGTMAGVQKNMPVMSGSGLIGRVTEVNRTNSKVSLISTDKSLSNKFAVEVLDKAKSDTTGIIGHYNQEQNLLVMTNVASTEGVQKGQKVITSGLGGLTPRGLFVGKVYAVKKDDYGLVSSIYVKPATDLNNFNIVTIISRDVEHG</sequence>
<dbReference type="InterPro" id="IPR007221">
    <property type="entry name" value="MreC"/>
</dbReference>
<evidence type="ECO:0000256" key="3">
    <source>
        <dbReference type="ARBA" id="ARBA00022960"/>
    </source>
</evidence>
<evidence type="ECO:0000256" key="1">
    <source>
        <dbReference type="ARBA" id="ARBA00009369"/>
    </source>
</evidence>
<comment type="caution">
    <text evidence="8">The sequence shown here is derived from an EMBL/GenBank/DDBJ whole genome shotgun (WGS) entry which is preliminary data.</text>
</comment>
<dbReference type="GO" id="GO:0008360">
    <property type="term" value="P:regulation of cell shape"/>
    <property type="evidence" value="ECO:0007669"/>
    <property type="project" value="UniProtKB-KW"/>
</dbReference>
<dbReference type="Pfam" id="PF04085">
    <property type="entry name" value="MreC"/>
    <property type="match status" value="1"/>
</dbReference>
<keyword evidence="6" id="KW-0175">Coiled coil</keyword>
<dbReference type="RefSeq" id="WP_046316681.1">
    <property type="nucleotide sequence ID" value="NZ_JAMBJK010000001.1"/>
</dbReference>
<keyword evidence="9" id="KW-1185">Reference proteome</keyword>
<dbReference type="HOGENOM" id="CLU_042663_1_1_9"/>
<dbReference type="InterPro" id="IPR042177">
    <property type="entry name" value="Cell/Rod_1"/>
</dbReference>
<protein>
    <recommendedName>
        <fullName evidence="2 5">Cell shape-determining protein MreC</fullName>
    </recommendedName>
    <alternativeName>
        <fullName evidence="4 5">Cell shape protein MreC</fullName>
    </alternativeName>
</protein>
<dbReference type="STRING" id="1218492.JG30_09800"/>
<keyword evidence="3 5" id="KW-0133">Cell shape</keyword>
<dbReference type="Gene3D" id="2.40.10.350">
    <property type="entry name" value="Rod shape-determining protein MreC, domain 2"/>
    <property type="match status" value="1"/>
</dbReference>
<dbReference type="Gene3D" id="2.40.10.340">
    <property type="entry name" value="Rod shape-determining protein MreC, domain 1"/>
    <property type="match status" value="1"/>
</dbReference>
<proteinExistence type="inferred from homology"/>
<organism evidence="8 9">
    <name type="scientific">Bombilactobacillus mellifer</name>
    <dbReference type="NCBI Taxonomy" id="1218492"/>
    <lineage>
        <taxon>Bacteria</taxon>
        <taxon>Bacillati</taxon>
        <taxon>Bacillota</taxon>
        <taxon>Bacilli</taxon>
        <taxon>Lactobacillales</taxon>
        <taxon>Lactobacillaceae</taxon>
        <taxon>Bombilactobacillus</taxon>
    </lineage>
</organism>
<feature type="domain" description="Rod shape-determining protein MreC beta-barrel core" evidence="7">
    <location>
        <begin position="126"/>
        <end position="279"/>
    </location>
</feature>
<dbReference type="PANTHER" id="PTHR34138:SF1">
    <property type="entry name" value="CELL SHAPE-DETERMINING PROTEIN MREC"/>
    <property type="match status" value="1"/>
</dbReference>
<dbReference type="Proteomes" id="UP000033558">
    <property type="component" value="Unassembled WGS sequence"/>
</dbReference>
<dbReference type="EMBL" id="JXJQ01000008">
    <property type="protein sequence ID" value="KJY61925.1"/>
    <property type="molecule type" value="Genomic_DNA"/>
</dbReference>
<dbReference type="OrthoDB" id="9792313at2"/>
<evidence type="ECO:0000256" key="4">
    <source>
        <dbReference type="ARBA" id="ARBA00032089"/>
    </source>
</evidence>
<feature type="coiled-coil region" evidence="6">
    <location>
        <begin position="72"/>
        <end position="109"/>
    </location>
</feature>
<dbReference type="InterPro" id="IPR055342">
    <property type="entry name" value="MreC_beta-barrel_core"/>
</dbReference>
<evidence type="ECO:0000256" key="2">
    <source>
        <dbReference type="ARBA" id="ARBA00013855"/>
    </source>
</evidence>
<evidence type="ECO:0000256" key="5">
    <source>
        <dbReference type="PIRNR" id="PIRNR038471"/>
    </source>
</evidence>
<dbReference type="PATRIC" id="fig|1218492.5.peg.1121"/>
<evidence type="ECO:0000313" key="8">
    <source>
        <dbReference type="EMBL" id="KJY61925.1"/>
    </source>
</evidence>
<dbReference type="NCBIfam" id="TIGR00219">
    <property type="entry name" value="mreC"/>
    <property type="match status" value="1"/>
</dbReference>
<gene>
    <name evidence="8" type="primary">mreC</name>
    <name evidence="8" type="ORF">JG30_09800</name>
</gene>
<comment type="similarity">
    <text evidence="1 5">Belongs to the MreC family.</text>
</comment>
<dbReference type="InterPro" id="IPR042175">
    <property type="entry name" value="Cell/Rod_MreC_2"/>
</dbReference>
<dbReference type="PIRSF" id="PIRSF038471">
    <property type="entry name" value="MreC"/>
    <property type="match status" value="1"/>
</dbReference>
<comment type="function">
    <text evidence="5">Involved in formation and maintenance of cell shape.</text>
</comment>
<name>A0A0F4LTK6_9LACO</name>
<accession>A0A0F4LTK6</accession>
<evidence type="ECO:0000313" key="9">
    <source>
        <dbReference type="Proteomes" id="UP000033558"/>
    </source>
</evidence>
<dbReference type="Gene3D" id="1.20.5.490">
    <property type="entry name" value="Single helix bin"/>
    <property type="match status" value="1"/>
</dbReference>
<evidence type="ECO:0000259" key="7">
    <source>
        <dbReference type="Pfam" id="PF04085"/>
    </source>
</evidence>
<dbReference type="PANTHER" id="PTHR34138">
    <property type="entry name" value="CELL SHAPE-DETERMINING PROTEIN MREC"/>
    <property type="match status" value="1"/>
</dbReference>
<reference evidence="8 9" key="1">
    <citation type="submission" date="2015-01" db="EMBL/GenBank/DDBJ databases">
        <title>Comparative genomics of the lactic acid bacteria isolated from the honey bee gut.</title>
        <authorList>
            <person name="Ellegaard K.M."/>
            <person name="Tamarit D."/>
            <person name="Javelind E."/>
            <person name="Olofsson T."/>
            <person name="Andersson S.G."/>
            <person name="Vasquez A."/>
        </authorList>
    </citation>
    <scope>NUCLEOTIDE SEQUENCE [LARGE SCALE GENOMIC DNA]</scope>
    <source>
        <strain evidence="8 9">Bin4</strain>
    </source>
</reference>
<dbReference type="GO" id="GO:0005886">
    <property type="term" value="C:plasma membrane"/>
    <property type="evidence" value="ECO:0007669"/>
    <property type="project" value="TreeGrafter"/>
</dbReference>
<dbReference type="AlphaFoldDB" id="A0A0F4LTK6"/>